<gene>
    <name evidence="1" type="ORF">CK203_021166</name>
</gene>
<evidence type="ECO:0000313" key="2">
    <source>
        <dbReference type="Proteomes" id="UP000288805"/>
    </source>
</evidence>
<dbReference type="AlphaFoldDB" id="A0A438IMF7"/>
<proteinExistence type="predicted"/>
<organism evidence="1 2">
    <name type="scientific">Vitis vinifera</name>
    <name type="common">Grape</name>
    <dbReference type="NCBI Taxonomy" id="29760"/>
    <lineage>
        <taxon>Eukaryota</taxon>
        <taxon>Viridiplantae</taxon>
        <taxon>Streptophyta</taxon>
        <taxon>Embryophyta</taxon>
        <taxon>Tracheophyta</taxon>
        <taxon>Spermatophyta</taxon>
        <taxon>Magnoliopsida</taxon>
        <taxon>eudicotyledons</taxon>
        <taxon>Gunneridae</taxon>
        <taxon>Pentapetalae</taxon>
        <taxon>rosids</taxon>
        <taxon>Vitales</taxon>
        <taxon>Vitaceae</taxon>
        <taxon>Viteae</taxon>
        <taxon>Vitis</taxon>
    </lineage>
</organism>
<name>A0A438IMF7_VITVI</name>
<protein>
    <submittedName>
        <fullName evidence="1">Uncharacterized protein</fullName>
    </submittedName>
</protein>
<accession>A0A438IMF7</accession>
<reference evidence="1 2" key="1">
    <citation type="journal article" date="2018" name="PLoS Genet.">
        <title>Population sequencing reveals clonal diversity and ancestral inbreeding in the grapevine cultivar Chardonnay.</title>
        <authorList>
            <person name="Roach M.J."/>
            <person name="Johnson D.L."/>
            <person name="Bohlmann J."/>
            <person name="van Vuuren H.J."/>
            <person name="Jones S.J."/>
            <person name="Pretorius I.S."/>
            <person name="Schmidt S.A."/>
            <person name="Borneman A.R."/>
        </authorList>
    </citation>
    <scope>NUCLEOTIDE SEQUENCE [LARGE SCALE GENOMIC DNA]</scope>
    <source>
        <strain evidence="2">cv. Chardonnay</strain>
        <tissue evidence="1">Leaf</tissue>
    </source>
</reference>
<comment type="caution">
    <text evidence="1">The sequence shown here is derived from an EMBL/GenBank/DDBJ whole genome shotgun (WGS) entry which is preliminary data.</text>
</comment>
<dbReference type="PANTHER" id="PTHR47908:SF2">
    <property type="entry name" value="TETRATRICOPEPTIDE REPEAT (TPR)-LIKE SUPERFAMILY PROTEIN"/>
    <property type="match status" value="1"/>
</dbReference>
<dbReference type="InterPro" id="IPR011990">
    <property type="entry name" value="TPR-like_helical_dom_sf"/>
</dbReference>
<dbReference type="Proteomes" id="UP000288805">
    <property type="component" value="Unassembled WGS sequence"/>
</dbReference>
<dbReference type="PANTHER" id="PTHR47908">
    <property type="match status" value="1"/>
</dbReference>
<dbReference type="EMBL" id="QGNW01000097">
    <property type="protein sequence ID" value="RVW97900.1"/>
    <property type="molecule type" value="Genomic_DNA"/>
</dbReference>
<sequence>MERIDRPVTLYREAAMAIRRGMLLFRQVNFASFSVEFDKAIELDPRQKAYLWQRGLSLYYLDSGVSVFFKVRRGRAVRLDVAQNPNDTRSPYGASCAKHNYMEQMKQGDDFLRQVVVLTSILNL</sequence>
<dbReference type="Gene3D" id="1.25.40.10">
    <property type="entry name" value="Tetratricopeptide repeat domain"/>
    <property type="match status" value="1"/>
</dbReference>
<evidence type="ECO:0000313" key="1">
    <source>
        <dbReference type="EMBL" id="RVW97900.1"/>
    </source>
</evidence>